<evidence type="ECO:0000313" key="1">
    <source>
        <dbReference type="EMBL" id="MBO8481308.1"/>
    </source>
</evidence>
<reference evidence="1" key="1">
    <citation type="submission" date="2020-10" db="EMBL/GenBank/DDBJ databases">
        <authorList>
            <person name="Gilroy R."/>
        </authorList>
    </citation>
    <scope>NUCLEOTIDE SEQUENCE</scope>
    <source>
        <strain evidence="1">B3-2255</strain>
    </source>
</reference>
<accession>A0A9D9NQ57</accession>
<gene>
    <name evidence="1" type="ORF">IAC87_02030</name>
</gene>
<name>A0A9D9NQ57_9BACT</name>
<evidence type="ECO:0000313" key="2">
    <source>
        <dbReference type="Proteomes" id="UP000823772"/>
    </source>
</evidence>
<comment type="caution">
    <text evidence="1">The sequence shown here is derived from an EMBL/GenBank/DDBJ whole genome shotgun (WGS) entry which is preliminary data.</text>
</comment>
<reference evidence="1" key="2">
    <citation type="journal article" date="2021" name="PeerJ">
        <title>Extensive microbial diversity within the chicken gut microbiome revealed by metagenomics and culture.</title>
        <authorList>
            <person name="Gilroy R."/>
            <person name="Ravi A."/>
            <person name="Getino M."/>
            <person name="Pursley I."/>
            <person name="Horton D.L."/>
            <person name="Alikhan N.F."/>
            <person name="Baker D."/>
            <person name="Gharbi K."/>
            <person name="Hall N."/>
            <person name="Watson M."/>
            <person name="Adriaenssens E.M."/>
            <person name="Foster-Nyarko E."/>
            <person name="Jarju S."/>
            <person name="Secka A."/>
            <person name="Antonio M."/>
            <person name="Oren A."/>
            <person name="Chaudhuri R.R."/>
            <person name="La Ragione R."/>
            <person name="Hildebrand F."/>
            <person name="Pallen M.J."/>
        </authorList>
    </citation>
    <scope>NUCLEOTIDE SEQUENCE</scope>
    <source>
        <strain evidence="1">B3-2255</strain>
    </source>
</reference>
<dbReference type="AlphaFoldDB" id="A0A9D9NQ57"/>
<dbReference type="EMBL" id="JADILY010000041">
    <property type="protein sequence ID" value="MBO8481308.1"/>
    <property type="molecule type" value="Genomic_DNA"/>
</dbReference>
<organism evidence="1 2">
    <name type="scientific">Candidatus Merdivivens faecigallinarum</name>
    <dbReference type="NCBI Taxonomy" id="2840871"/>
    <lineage>
        <taxon>Bacteria</taxon>
        <taxon>Pseudomonadati</taxon>
        <taxon>Bacteroidota</taxon>
        <taxon>Bacteroidia</taxon>
        <taxon>Bacteroidales</taxon>
        <taxon>Muribaculaceae</taxon>
        <taxon>Muribaculaceae incertae sedis</taxon>
        <taxon>Candidatus Merdivivens</taxon>
    </lineage>
</organism>
<protein>
    <submittedName>
        <fullName evidence="1">Uncharacterized protein</fullName>
    </submittedName>
</protein>
<sequence length="97" mass="10409">MLKKTQLASDHVLAPLKSELDSDKLLIANDLAKYDSLQTFVFWRPGKQLLCRGNAGEDGLAGEADFTDKSSTPRPAFLSGAADNQQLAKTGMDLGAL</sequence>
<dbReference type="Proteomes" id="UP000823772">
    <property type="component" value="Unassembled WGS sequence"/>
</dbReference>
<proteinExistence type="predicted"/>